<gene>
    <name evidence="1" type="ORF">H4N64_27560</name>
</gene>
<dbReference type="EMBL" id="JACMSF010000034">
    <property type="protein sequence ID" value="MBC2905272.1"/>
    <property type="molecule type" value="Genomic_DNA"/>
</dbReference>
<accession>A0A7X1MBK1</accession>
<keyword evidence="2" id="KW-1185">Reference proteome</keyword>
<dbReference type="RefSeq" id="WP_186285127.1">
    <property type="nucleotide sequence ID" value="NZ_JACMSF010000034.1"/>
</dbReference>
<dbReference type="Proteomes" id="UP000584670">
    <property type="component" value="Unassembled WGS sequence"/>
</dbReference>
<reference evidence="1 2" key="1">
    <citation type="submission" date="2020-08" db="EMBL/GenBank/DDBJ databases">
        <title>Streptomyces sp. PSKA01 genome sequencing and assembly.</title>
        <authorList>
            <person name="Mandal S."/>
            <person name="Maiti P.K."/>
            <person name="Das P."/>
        </authorList>
    </citation>
    <scope>NUCLEOTIDE SEQUENCE [LARGE SCALE GENOMIC DNA]</scope>
    <source>
        <strain evidence="1 2">PSKA01</strain>
    </source>
</reference>
<evidence type="ECO:0000313" key="1">
    <source>
        <dbReference type="EMBL" id="MBC2905272.1"/>
    </source>
</evidence>
<protein>
    <submittedName>
        <fullName evidence="1">Uncharacterized protein</fullName>
    </submittedName>
</protein>
<dbReference type="AlphaFoldDB" id="A0A7X1MBK1"/>
<name>A0A7X1MBK1_9ACTN</name>
<comment type="caution">
    <text evidence="1">The sequence shown here is derived from an EMBL/GenBank/DDBJ whole genome shotgun (WGS) entry which is preliminary data.</text>
</comment>
<sequence length="165" mass="18501">MRLTHPEPPAVDLPPAFLAFHALHHPHYLAYAGAHLQPEDAHAAVREAFGHVVAHWSAIVSHPNPTARAWEHFTRCIDARTPPLPLNTNRTLEYQAVVLHLIAGCSIPVTADTTGQHPSKIRYLLHAWNNRKARPQPFTQHAEHPHEQLLEARSRAAALAWSDRT</sequence>
<evidence type="ECO:0000313" key="2">
    <source>
        <dbReference type="Proteomes" id="UP000584670"/>
    </source>
</evidence>
<organism evidence="1 2">
    <name type="scientific">Streptomyces cupreus</name>
    <dbReference type="NCBI Taxonomy" id="2759956"/>
    <lineage>
        <taxon>Bacteria</taxon>
        <taxon>Bacillati</taxon>
        <taxon>Actinomycetota</taxon>
        <taxon>Actinomycetes</taxon>
        <taxon>Kitasatosporales</taxon>
        <taxon>Streptomycetaceae</taxon>
        <taxon>Streptomyces</taxon>
    </lineage>
</organism>
<proteinExistence type="predicted"/>